<keyword evidence="6" id="KW-1185">Reference proteome</keyword>
<comment type="subcellular location">
    <subcellularLocation>
        <location evidence="4">Cytoplasm</location>
    </subcellularLocation>
</comment>
<comment type="subunit">
    <text evidence="4">Homodimer.</text>
</comment>
<dbReference type="GO" id="GO:0000049">
    <property type="term" value="F:tRNA binding"/>
    <property type="evidence" value="ECO:0007669"/>
    <property type="project" value="UniProtKB-UniRule"/>
</dbReference>
<keyword evidence="2 4" id="KW-0820">tRNA-binding</keyword>
<dbReference type="GO" id="GO:0051500">
    <property type="term" value="F:D-tyrosyl-tRNA(Tyr) deacylase activity"/>
    <property type="evidence" value="ECO:0007669"/>
    <property type="project" value="TreeGrafter"/>
</dbReference>
<dbReference type="PANTHER" id="PTHR10472">
    <property type="entry name" value="D-TYROSYL-TRNA TYR DEACYLASE"/>
    <property type="match status" value="1"/>
</dbReference>
<comment type="domain">
    <text evidence="4">A Gly-cisPro motif from one monomer fits into the active site of the other monomer to allow specific chiral rejection of L-amino acids.</text>
</comment>
<feature type="short sequence motif" description="Gly-cisPro motif, important for rejection of L-amino acids" evidence="4">
    <location>
        <begin position="148"/>
        <end position="149"/>
    </location>
</feature>
<dbReference type="Gene3D" id="3.50.80.10">
    <property type="entry name" value="D-tyrosyl-tRNA(Tyr) deacylase"/>
    <property type="match status" value="1"/>
</dbReference>
<keyword evidence="4" id="KW-0694">RNA-binding</keyword>
<evidence type="ECO:0000256" key="1">
    <source>
        <dbReference type="ARBA" id="ARBA00009673"/>
    </source>
</evidence>
<keyword evidence="3 4" id="KW-0378">Hydrolase</keyword>
<evidence type="ECO:0000256" key="3">
    <source>
        <dbReference type="ARBA" id="ARBA00022801"/>
    </source>
</evidence>
<dbReference type="EMBL" id="FQVG01000019">
    <property type="protein sequence ID" value="SHE83980.1"/>
    <property type="molecule type" value="Genomic_DNA"/>
</dbReference>
<dbReference type="HAMAP" id="MF_00518">
    <property type="entry name" value="Deacylase_Dtd"/>
    <property type="match status" value="1"/>
</dbReference>
<evidence type="ECO:0000256" key="2">
    <source>
        <dbReference type="ARBA" id="ARBA00022555"/>
    </source>
</evidence>
<dbReference type="FunFam" id="3.50.80.10:FF:000001">
    <property type="entry name" value="D-aminoacyl-tRNA deacylase"/>
    <property type="match status" value="1"/>
</dbReference>
<name>A0A1M4WRZ8_9CLOT</name>
<dbReference type="GO" id="GO:0019478">
    <property type="term" value="P:D-amino acid catabolic process"/>
    <property type="evidence" value="ECO:0007669"/>
    <property type="project" value="UniProtKB-UniRule"/>
</dbReference>
<dbReference type="EC" id="3.1.1.96" evidence="4"/>
<organism evidence="5 6">
    <name type="scientific">Caloramator proteoclasticus DSM 10124</name>
    <dbReference type="NCBI Taxonomy" id="1121262"/>
    <lineage>
        <taxon>Bacteria</taxon>
        <taxon>Bacillati</taxon>
        <taxon>Bacillota</taxon>
        <taxon>Clostridia</taxon>
        <taxon>Eubacteriales</taxon>
        <taxon>Clostridiaceae</taxon>
        <taxon>Caloramator</taxon>
    </lineage>
</organism>
<dbReference type="InterPro" id="IPR003732">
    <property type="entry name" value="Daa-tRNA_deacyls_DTD"/>
</dbReference>
<dbReference type="InterPro" id="IPR023509">
    <property type="entry name" value="DTD-like_sf"/>
</dbReference>
<evidence type="ECO:0000313" key="6">
    <source>
        <dbReference type="Proteomes" id="UP000184423"/>
    </source>
</evidence>
<dbReference type="SUPFAM" id="SSF69500">
    <property type="entry name" value="DTD-like"/>
    <property type="match status" value="1"/>
</dbReference>
<dbReference type="PANTHER" id="PTHR10472:SF5">
    <property type="entry name" value="D-AMINOACYL-TRNA DEACYLASE 1"/>
    <property type="match status" value="1"/>
</dbReference>
<comment type="function">
    <text evidence="4">An aminoacyl-tRNA editing enzyme that deacylates mischarged D-aminoacyl-tRNAs. Also deacylates mischarged glycyl-tRNA(Ala), protecting cells against glycine mischarging by AlaRS. Acts via tRNA-based rather than protein-based catalysis; rejects L-amino acids rather than detecting D-amino acids in the active site. By recycling D-aminoacyl-tRNA to D-amino acids and free tRNA molecules, this enzyme counteracts the toxicity associated with the formation of D-aminoacyl-tRNA entities in vivo and helps enforce protein L-homochirality.</text>
</comment>
<dbReference type="Pfam" id="PF02580">
    <property type="entry name" value="Tyr_Deacylase"/>
    <property type="match status" value="1"/>
</dbReference>
<comment type="catalytic activity">
    <reaction evidence="4">
        <text>a D-aminoacyl-tRNA + H2O = a tRNA + a D-alpha-amino acid + H(+)</text>
        <dbReference type="Rhea" id="RHEA:13953"/>
        <dbReference type="Rhea" id="RHEA-COMP:10123"/>
        <dbReference type="Rhea" id="RHEA-COMP:10124"/>
        <dbReference type="ChEBI" id="CHEBI:15377"/>
        <dbReference type="ChEBI" id="CHEBI:15378"/>
        <dbReference type="ChEBI" id="CHEBI:59871"/>
        <dbReference type="ChEBI" id="CHEBI:78442"/>
        <dbReference type="ChEBI" id="CHEBI:79333"/>
        <dbReference type="EC" id="3.1.1.96"/>
    </reaction>
</comment>
<dbReference type="Proteomes" id="UP000184423">
    <property type="component" value="Unassembled WGS sequence"/>
</dbReference>
<protein>
    <recommendedName>
        <fullName evidence="4">D-aminoacyl-tRNA deacylase</fullName>
        <shortName evidence="4">DTD</shortName>
        <ecNumber evidence="4">3.1.1.96</ecNumber>
    </recommendedName>
    <alternativeName>
        <fullName evidence="4">Gly-tRNA(Ala) deacylase</fullName>
        <ecNumber evidence="4">3.1.1.-</ecNumber>
    </alternativeName>
</protein>
<dbReference type="GO" id="GO:0106026">
    <property type="term" value="F:Gly-tRNA(Ala) deacylase activity"/>
    <property type="evidence" value="ECO:0007669"/>
    <property type="project" value="UniProtKB-UniRule"/>
</dbReference>
<dbReference type="CDD" id="cd00563">
    <property type="entry name" value="Dtyr_deacylase"/>
    <property type="match status" value="1"/>
</dbReference>
<keyword evidence="4" id="KW-0963">Cytoplasm</keyword>
<dbReference type="NCBIfam" id="TIGR00256">
    <property type="entry name" value="D-aminoacyl-tRNA deacylase"/>
    <property type="match status" value="1"/>
</dbReference>
<dbReference type="EC" id="3.1.1.-" evidence="4"/>
<evidence type="ECO:0000256" key="4">
    <source>
        <dbReference type="HAMAP-Rule" id="MF_00518"/>
    </source>
</evidence>
<comment type="similarity">
    <text evidence="1 4">Belongs to the DTD family.</text>
</comment>
<dbReference type="AlphaFoldDB" id="A0A1M4WRZ8"/>
<accession>A0A1M4WRZ8</accession>
<evidence type="ECO:0000313" key="5">
    <source>
        <dbReference type="EMBL" id="SHE83980.1"/>
    </source>
</evidence>
<proteinExistence type="inferred from homology"/>
<gene>
    <name evidence="4" type="primary">dtd</name>
    <name evidence="5" type="ORF">SAMN02746091_01224</name>
</gene>
<comment type="catalytic activity">
    <reaction evidence="4">
        <text>glycyl-tRNA(Ala) + H2O = tRNA(Ala) + glycine + H(+)</text>
        <dbReference type="Rhea" id="RHEA:53744"/>
        <dbReference type="Rhea" id="RHEA-COMP:9657"/>
        <dbReference type="Rhea" id="RHEA-COMP:13640"/>
        <dbReference type="ChEBI" id="CHEBI:15377"/>
        <dbReference type="ChEBI" id="CHEBI:15378"/>
        <dbReference type="ChEBI" id="CHEBI:57305"/>
        <dbReference type="ChEBI" id="CHEBI:78442"/>
        <dbReference type="ChEBI" id="CHEBI:78522"/>
    </reaction>
</comment>
<dbReference type="GO" id="GO:0043908">
    <property type="term" value="F:Ser(Gly)-tRNA(Ala) hydrolase activity"/>
    <property type="evidence" value="ECO:0007669"/>
    <property type="project" value="UniProtKB-UniRule"/>
</dbReference>
<reference evidence="6" key="1">
    <citation type="submission" date="2016-11" db="EMBL/GenBank/DDBJ databases">
        <authorList>
            <person name="Varghese N."/>
            <person name="Submissions S."/>
        </authorList>
    </citation>
    <scope>NUCLEOTIDE SEQUENCE [LARGE SCALE GENOMIC DNA]</scope>
    <source>
        <strain evidence="6">DSM 10124</strain>
    </source>
</reference>
<dbReference type="GO" id="GO:0005737">
    <property type="term" value="C:cytoplasm"/>
    <property type="evidence" value="ECO:0007669"/>
    <property type="project" value="UniProtKB-SubCell"/>
</dbReference>
<sequence length="160" mass="18292">MFIETEIRGDFMRAVVQRVNSARVEVEGNVVGSIDKGILVLLGVEELDTDDDIKYLAEKVCNLRIFDDEEGKMNLSLIDVGGELLVVSQFTLYGDCRKGRRPNYMMAAKPDYAEKMYLEFVEECKKYIKKVEKGQFQAYMKVNLENDGPVTLLLDSKKNF</sequence>